<name>A0A232ERS1_9HYME</name>
<comment type="caution">
    <text evidence="1">The sequence shown here is derived from an EMBL/GenBank/DDBJ whole genome shotgun (WGS) entry which is preliminary data.</text>
</comment>
<reference evidence="1 2" key="1">
    <citation type="journal article" date="2017" name="Curr. Biol.">
        <title>The Evolution of Venom by Co-option of Single-Copy Genes.</title>
        <authorList>
            <person name="Martinson E.O."/>
            <person name="Mrinalini"/>
            <person name="Kelkar Y.D."/>
            <person name="Chang C.H."/>
            <person name="Werren J.H."/>
        </authorList>
    </citation>
    <scope>NUCLEOTIDE SEQUENCE [LARGE SCALE GENOMIC DNA]</scope>
    <source>
        <strain evidence="1 2">Alberta</strain>
        <tissue evidence="1">Whole body</tissue>
    </source>
</reference>
<evidence type="ECO:0000313" key="2">
    <source>
        <dbReference type="Proteomes" id="UP000215335"/>
    </source>
</evidence>
<keyword evidence="2" id="KW-1185">Reference proteome</keyword>
<sequence>MAFMAHTYVASSENTLSFPRSIWSNSPPRRFGHMAECYNYRLRR</sequence>
<evidence type="ECO:0000313" key="1">
    <source>
        <dbReference type="EMBL" id="OXU21055.1"/>
    </source>
</evidence>
<gene>
    <name evidence="1" type="ORF">TSAR_008213</name>
</gene>
<dbReference type="EMBL" id="NNAY01002556">
    <property type="protein sequence ID" value="OXU21055.1"/>
    <property type="molecule type" value="Genomic_DNA"/>
</dbReference>
<proteinExistence type="predicted"/>
<dbReference type="Proteomes" id="UP000215335">
    <property type="component" value="Unassembled WGS sequence"/>
</dbReference>
<dbReference type="AlphaFoldDB" id="A0A232ERS1"/>
<organism evidence="1 2">
    <name type="scientific">Trichomalopsis sarcophagae</name>
    <dbReference type="NCBI Taxonomy" id="543379"/>
    <lineage>
        <taxon>Eukaryota</taxon>
        <taxon>Metazoa</taxon>
        <taxon>Ecdysozoa</taxon>
        <taxon>Arthropoda</taxon>
        <taxon>Hexapoda</taxon>
        <taxon>Insecta</taxon>
        <taxon>Pterygota</taxon>
        <taxon>Neoptera</taxon>
        <taxon>Endopterygota</taxon>
        <taxon>Hymenoptera</taxon>
        <taxon>Apocrita</taxon>
        <taxon>Proctotrupomorpha</taxon>
        <taxon>Chalcidoidea</taxon>
        <taxon>Pteromalidae</taxon>
        <taxon>Pteromalinae</taxon>
        <taxon>Trichomalopsis</taxon>
    </lineage>
</organism>
<accession>A0A232ERS1</accession>
<protein>
    <submittedName>
        <fullName evidence="1">Uncharacterized protein</fullName>
    </submittedName>
</protein>